<keyword evidence="2" id="KW-1185">Reference proteome</keyword>
<sequence length="74" mass="8653">MEKLSSLQRRVIKKVCVKQNNLKSQLDDYIEILETVSFYRGVDSQAFWIKHFDKFKKLSGLAVQMLAIPATRHL</sequence>
<name>A0A177B326_9BILA</name>
<protein>
    <submittedName>
        <fullName evidence="1">Uncharacterized protein</fullName>
    </submittedName>
</protein>
<dbReference type="EMBL" id="LWCA01000426">
    <property type="protein sequence ID" value="OAF68550.1"/>
    <property type="molecule type" value="Genomic_DNA"/>
</dbReference>
<comment type="caution">
    <text evidence="1">The sequence shown here is derived from an EMBL/GenBank/DDBJ whole genome shotgun (WGS) entry which is preliminary data.</text>
</comment>
<proteinExistence type="predicted"/>
<evidence type="ECO:0000313" key="1">
    <source>
        <dbReference type="EMBL" id="OAF68550.1"/>
    </source>
</evidence>
<dbReference type="AlphaFoldDB" id="A0A177B326"/>
<accession>A0A177B326</accession>
<evidence type="ECO:0000313" key="2">
    <source>
        <dbReference type="Proteomes" id="UP000078046"/>
    </source>
</evidence>
<organism evidence="1 2">
    <name type="scientific">Intoshia linei</name>
    <dbReference type="NCBI Taxonomy" id="1819745"/>
    <lineage>
        <taxon>Eukaryota</taxon>
        <taxon>Metazoa</taxon>
        <taxon>Spiralia</taxon>
        <taxon>Lophotrochozoa</taxon>
        <taxon>Mesozoa</taxon>
        <taxon>Orthonectida</taxon>
        <taxon>Rhopaluridae</taxon>
        <taxon>Intoshia</taxon>
    </lineage>
</organism>
<gene>
    <name evidence="1" type="ORF">A3Q56_03702</name>
</gene>
<dbReference type="Proteomes" id="UP000078046">
    <property type="component" value="Unassembled WGS sequence"/>
</dbReference>
<reference evidence="1 2" key="1">
    <citation type="submission" date="2016-04" db="EMBL/GenBank/DDBJ databases">
        <title>The genome of Intoshia linei affirms orthonectids as highly simplified spiralians.</title>
        <authorList>
            <person name="Mikhailov K.V."/>
            <person name="Slusarev G.S."/>
            <person name="Nikitin M.A."/>
            <person name="Logacheva M.D."/>
            <person name="Penin A."/>
            <person name="Aleoshin V."/>
            <person name="Panchin Y.V."/>
        </authorList>
    </citation>
    <scope>NUCLEOTIDE SEQUENCE [LARGE SCALE GENOMIC DNA]</scope>
    <source>
        <strain evidence="1">Intl2013</strain>
        <tissue evidence="1">Whole animal</tissue>
    </source>
</reference>